<dbReference type="Gene3D" id="2.30.42.10">
    <property type="match status" value="2"/>
</dbReference>
<comment type="caution">
    <text evidence="4">The sequence shown here is derived from an EMBL/GenBank/DDBJ whole genome shotgun (WGS) entry which is preliminary data.</text>
</comment>
<dbReference type="GO" id="GO:0006508">
    <property type="term" value="P:proteolysis"/>
    <property type="evidence" value="ECO:0007669"/>
    <property type="project" value="UniProtKB-KW"/>
</dbReference>
<dbReference type="OrthoDB" id="208231at2"/>
<reference evidence="4 5" key="1">
    <citation type="submission" date="2019-02" db="EMBL/GenBank/DDBJ databases">
        <title>Deep-cultivation of Planctomycetes and their phenomic and genomic characterization uncovers novel biology.</title>
        <authorList>
            <person name="Wiegand S."/>
            <person name="Jogler M."/>
            <person name="Boedeker C."/>
            <person name="Pinto D."/>
            <person name="Vollmers J."/>
            <person name="Rivas-Marin E."/>
            <person name="Kohn T."/>
            <person name="Peeters S.H."/>
            <person name="Heuer A."/>
            <person name="Rast P."/>
            <person name="Oberbeckmann S."/>
            <person name="Bunk B."/>
            <person name="Jeske O."/>
            <person name="Meyerdierks A."/>
            <person name="Storesund J.E."/>
            <person name="Kallscheuer N."/>
            <person name="Luecker S."/>
            <person name="Lage O.M."/>
            <person name="Pohl T."/>
            <person name="Merkel B.J."/>
            <person name="Hornburger P."/>
            <person name="Mueller R.-W."/>
            <person name="Bruemmer F."/>
            <person name="Labrenz M."/>
            <person name="Spormann A.M."/>
            <person name="Op Den Camp H."/>
            <person name="Overmann J."/>
            <person name="Amann R."/>
            <person name="Jetten M.S.M."/>
            <person name="Mascher T."/>
            <person name="Medema M.H."/>
            <person name="Devos D.P."/>
            <person name="Kaster A.-K."/>
            <person name="Ovreas L."/>
            <person name="Rohde M."/>
            <person name="Galperin M.Y."/>
            <person name="Jogler C."/>
        </authorList>
    </citation>
    <scope>NUCLEOTIDE SEQUENCE [LARGE SCALE GENOMIC DNA]</scope>
    <source>
        <strain evidence="4 5">Pla111</strain>
    </source>
</reference>
<dbReference type="SUPFAM" id="SSF50494">
    <property type="entry name" value="Trypsin-like serine proteases"/>
    <property type="match status" value="1"/>
</dbReference>
<dbReference type="Pfam" id="PF13180">
    <property type="entry name" value="PDZ_2"/>
    <property type="match status" value="1"/>
</dbReference>
<evidence type="ECO:0000313" key="5">
    <source>
        <dbReference type="Proteomes" id="UP000318995"/>
    </source>
</evidence>
<dbReference type="InterPro" id="IPR001478">
    <property type="entry name" value="PDZ"/>
</dbReference>
<evidence type="ECO:0000256" key="2">
    <source>
        <dbReference type="ARBA" id="ARBA00022801"/>
    </source>
</evidence>
<dbReference type="PRINTS" id="PR00834">
    <property type="entry name" value="PROTEASES2C"/>
</dbReference>
<dbReference type="InterPro" id="IPR001940">
    <property type="entry name" value="Peptidase_S1C"/>
</dbReference>
<dbReference type="SMART" id="SM00228">
    <property type="entry name" value="PDZ"/>
    <property type="match status" value="2"/>
</dbReference>
<keyword evidence="1 4" id="KW-0645">Protease</keyword>
<organism evidence="4 5">
    <name type="scientific">Botrimarina hoheduenensis</name>
    <dbReference type="NCBI Taxonomy" id="2528000"/>
    <lineage>
        <taxon>Bacteria</taxon>
        <taxon>Pseudomonadati</taxon>
        <taxon>Planctomycetota</taxon>
        <taxon>Planctomycetia</taxon>
        <taxon>Pirellulales</taxon>
        <taxon>Lacipirellulaceae</taxon>
        <taxon>Botrimarina</taxon>
    </lineage>
</organism>
<dbReference type="EMBL" id="SJPH01000001">
    <property type="protein sequence ID" value="TWT48770.1"/>
    <property type="molecule type" value="Genomic_DNA"/>
</dbReference>
<sequence>MEDAAAKLALNQLGLVPSASNHQVSVAASHDGAAAVRGRVAAKRCQSAVRSHGAAAAAVQVALVGALSLAWMSQAVAQAADAPSAKAAVLAALQDELIQTIAATERSVVAITRYPQQRPRPGLAAQLNAIGPALADRQDPFADLRLIGSIAAIGHGAGVVIGPDLVLTQYQAIGVSDAHTITTVEGQVLPAMVIGADPRSSLAVLRVEPERGQRFELPALPLGQAEKLRKGRFVIAIGNPFSIASDGQPTASWGIIANTARRAPAGEDLLADDTEELDTPRTTLSHFGALIQTDAQLGWNAAGGALVTFEGELVGILTTTSMIAGHEQPAGYAIPLNKPLRRTVQLLSEGKEPEYGLLGIRFGIDPRALTKDRGVTVSEVYGPGPAGRSGLLNGDIVTSVGGKPVTDAYSLQLAVAAFGPGEDVVVKYLRGPQQSQTTVRLGKAYVEGPKIVTSQRPQWQGLRVDYPTAVPAATLSDRVLNGHLDPEGCVVVSEVEPGSVSWSLGVRPYVYISHVDGNRVSTPDEFYQAVNAAPKTARLKFTKPLPSPAQGPGLNGL</sequence>
<dbReference type="Proteomes" id="UP000318995">
    <property type="component" value="Unassembled WGS sequence"/>
</dbReference>
<dbReference type="SUPFAM" id="SSF50156">
    <property type="entry name" value="PDZ domain-like"/>
    <property type="match status" value="2"/>
</dbReference>
<keyword evidence="5" id="KW-1185">Reference proteome</keyword>
<name>A0A5C5WDQ7_9BACT</name>
<dbReference type="PANTHER" id="PTHR43343">
    <property type="entry name" value="PEPTIDASE S12"/>
    <property type="match status" value="1"/>
</dbReference>
<keyword evidence="2" id="KW-0378">Hydrolase</keyword>
<evidence type="ECO:0000259" key="3">
    <source>
        <dbReference type="PROSITE" id="PS50106"/>
    </source>
</evidence>
<dbReference type="InterPro" id="IPR009003">
    <property type="entry name" value="Peptidase_S1_PA"/>
</dbReference>
<dbReference type="PANTHER" id="PTHR43343:SF3">
    <property type="entry name" value="PROTEASE DO-LIKE 8, CHLOROPLASTIC"/>
    <property type="match status" value="1"/>
</dbReference>
<dbReference type="Gene3D" id="2.40.10.120">
    <property type="match status" value="1"/>
</dbReference>
<gene>
    <name evidence="4" type="primary">htrA_1</name>
    <name evidence="4" type="ORF">Pla111_05450</name>
</gene>
<dbReference type="AlphaFoldDB" id="A0A5C5WDQ7"/>
<accession>A0A5C5WDQ7</accession>
<evidence type="ECO:0000313" key="4">
    <source>
        <dbReference type="EMBL" id="TWT48770.1"/>
    </source>
</evidence>
<dbReference type="PROSITE" id="PS50106">
    <property type="entry name" value="PDZ"/>
    <property type="match status" value="1"/>
</dbReference>
<dbReference type="InterPro" id="IPR051201">
    <property type="entry name" value="Chloro_Bact_Ser_Proteases"/>
</dbReference>
<evidence type="ECO:0000256" key="1">
    <source>
        <dbReference type="ARBA" id="ARBA00022670"/>
    </source>
</evidence>
<dbReference type="GO" id="GO:0004252">
    <property type="term" value="F:serine-type endopeptidase activity"/>
    <property type="evidence" value="ECO:0007669"/>
    <property type="project" value="InterPro"/>
</dbReference>
<dbReference type="InterPro" id="IPR036034">
    <property type="entry name" value="PDZ_sf"/>
</dbReference>
<proteinExistence type="predicted"/>
<feature type="domain" description="PDZ" evidence="3">
    <location>
        <begin position="343"/>
        <end position="432"/>
    </location>
</feature>
<protein>
    <submittedName>
        <fullName evidence="4">Putative serine protease HtrA</fullName>
    </submittedName>
</protein>
<dbReference type="RefSeq" id="WP_146571079.1">
    <property type="nucleotide sequence ID" value="NZ_SJPH01000001.1"/>
</dbReference>
<dbReference type="Pfam" id="PF13365">
    <property type="entry name" value="Trypsin_2"/>
    <property type="match status" value="1"/>
</dbReference>